<evidence type="ECO:0000313" key="1">
    <source>
        <dbReference type="EMBL" id="KAI8013011.1"/>
    </source>
</evidence>
<name>A0ACC0HLS2_9ERIC</name>
<sequence length="376" mass="41088">MGTDEDRANMGFQLRNGDNSMFKSSSGADHPFFGSGWDPLVSLSQSENFEGSSVIPHTFGVHYPSDSGLVDMVPKLPPCFGSGSFSEMVGSFGQPECGQIARTEKTSTNGAPSQGDQQISEEGTLGISHSGKRKKRVSESNSPFNPSKNGEGEQEKDISAESSEYQKEQGEKKQKIDQNTSVNLRGKQTGKQAKDNSSNGDASKENYIHVRARRGQATNSHSLAERVRRERISERMKLLQELVPGCNKITGKAVMLDEIINYVQSLQQQVEFLSMKLATVNPQLNVDIDRIISKEILHLRGSGAAIPGFDPGSSSSHQYPLGIPQGTFPGIPNASPFHLMPQNVWDNDLQSFLQMGFDSNPAISNLEPNGRSKLER</sequence>
<protein>
    <submittedName>
        <fullName evidence="1">Transcription factor bHLH74</fullName>
    </submittedName>
</protein>
<reference evidence="1 2" key="1">
    <citation type="journal article" date="2022" name="Plant J.">
        <title>Chromosome-level genome of Camellia lanceoleosa provides a valuable resource for understanding genome evolution and self-incompatibility.</title>
        <authorList>
            <person name="Gong W."/>
            <person name="Xiao S."/>
            <person name="Wang L."/>
            <person name="Liao Z."/>
            <person name="Chang Y."/>
            <person name="Mo W."/>
            <person name="Hu G."/>
            <person name="Li W."/>
            <person name="Zhao G."/>
            <person name="Zhu H."/>
            <person name="Hu X."/>
            <person name="Ji K."/>
            <person name="Xiang X."/>
            <person name="Song Q."/>
            <person name="Yuan D."/>
            <person name="Jin S."/>
            <person name="Zhang L."/>
        </authorList>
    </citation>
    <scope>NUCLEOTIDE SEQUENCE [LARGE SCALE GENOMIC DNA]</scope>
    <source>
        <strain evidence="1">SQ_2022a</strain>
    </source>
</reference>
<gene>
    <name evidence="1" type="ORF">LOK49_LG05G03243</name>
</gene>
<dbReference type="EMBL" id="CM045761">
    <property type="protein sequence ID" value="KAI8013011.1"/>
    <property type="molecule type" value="Genomic_DNA"/>
</dbReference>
<accession>A0ACC0HLS2</accession>
<comment type="caution">
    <text evidence="1">The sequence shown here is derived from an EMBL/GenBank/DDBJ whole genome shotgun (WGS) entry which is preliminary data.</text>
</comment>
<keyword evidence="2" id="KW-1185">Reference proteome</keyword>
<evidence type="ECO:0000313" key="2">
    <source>
        <dbReference type="Proteomes" id="UP001060215"/>
    </source>
</evidence>
<dbReference type="Proteomes" id="UP001060215">
    <property type="component" value="Chromosome 4"/>
</dbReference>
<organism evidence="1 2">
    <name type="scientific">Camellia lanceoleosa</name>
    <dbReference type="NCBI Taxonomy" id="1840588"/>
    <lineage>
        <taxon>Eukaryota</taxon>
        <taxon>Viridiplantae</taxon>
        <taxon>Streptophyta</taxon>
        <taxon>Embryophyta</taxon>
        <taxon>Tracheophyta</taxon>
        <taxon>Spermatophyta</taxon>
        <taxon>Magnoliopsida</taxon>
        <taxon>eudicotyledons</taxon>
        <taxon>Gunneridae</taxon>
        <taxon>Pentapetalae</taxon>
        <taxon>asterids</taxon>
        <taxon>Ericales</taxon>
        <taxon>Theaceae</taxon>
        <taxon>Camellia</taxon>
    </lineage>
</organism>
<proteinExistence type="predicted"/>